<dbReference type="EMBL" id="AFYH01092513">
    <property type="status" value="NOT_ANNOTATED_CDS"/>
    <property type="molecule type" value="Genomic_DNA"/>
</dbReference>
<feature type="region of interest" description="Disordered" evidence="9">
    <location>
        <begin position="428"/>
        <end position="496"/>
    </location>
</feature>
<dbReference type="EMBL" id="AFYH01092514">
    <property type="status" value="NOT_ANNOTATED_CDS"/>
    <property type="molecule type" value="Genomic_DNA"/>
</dbReference>
<evidence type="ECO:0000256" key="6">
    <source>
        <dbReference type="ARBA" id="ARBA00023242"/>
    </source>
</evidence>
<dbReference type="STRING" id="7897.ENSLACP00000016971"/>
<accession>H3B500</accession>
<feature type="domain" description="N4BP1 second type I KH-domain" evidence="11">
    <location>
        <begin position="10"/>
        <end position="126"/>
    </location>
</feature>
<organism evidence="14 15">
    <name type="scientific">Latimeria chalumnae</name>
    <name type="common">Coelacanth</name>
    <dbReference type="NCBI Taxonomy" id="7897"/>
    <lineage>
        <taxon>Eukaryota</taxon>
        <taxon>Metazoa</taxon>
        <taxon>Chordata</taxon>
        <taxon>Craniata</taxon>
        <taxon>Vertebrata</taxon>
        <taxon>Euteleostomi</taxon>
        <taxon>Coelacanthiformes</taxon>
        <taxon>Coelacanthidae</taxon>
        <taxon>Latimeria</taxon>
    </lineage>
</organism>
<dbReference type="InterPro" id="IPR051101">
    <property type="entry name" value="ZC3H12/N4BP1_RNase_Reg"/>
</dbReference>
<dbReference type="Ensembl" id="ENSLACT00000017091.1">
    <property type="protein sequence ID" value="ENSLACP00000016971.1"/>
    <property type="gene ID" value="ENSLACG00000014946.1"/>
</dbReference>
<dbReference type="HOGENOM" id="CLU_014137_1_0_1"/>
<reference evidence="14" key="3">
    <citation type="submission" date="2025-09" db="UniProtKB">
        <authorList>
            <consortium name="Ensembl"/>
        </authorList>
    </citation>
    <scope>IDENTIFICATION</scope>
</reference>
<comment type="similarity">
    <text evidence="7">Belongs to the N4BP1 family.</text>
</comment>
<dbReference type="InterPro" id="IPR056578">
    <property type="entry name" value="UBA_N4BP1_C"/>
</dbReference>
<proteinExistence type="inferred from homology"/>
<dbReference type="GeneTree" id="ENSGT00940000158682"/>
<dbReference type="EMBL" id="AFYH01092512">
    <property type="status" value="NOT_ANNOTATED_CDS"/>
    <property type="molecule type" value="Genomic_DNA"/>
</dbReference>
<reference evidence="15" key="1">
    <citation type="submission" date="2011-08" db="EMBL/GenBank/DDBJ databases">
        <title>The draft genome of Latimeria chalumnae.</title>
        <authorList>
            <person name="Di Palma F."/>
            <person name="Alfoldi J."/>
            <person name="Johnson J."/>
            <person name="Berlin A."/>
            <person name="Gnerre S."/>
            <person name="Jaffe D."/>
            <person name="MacCallum I."/>
            <person name="Young S."/>
            <person name="Walker B.J."/>
            <person name="Lander E."/>
            <person name="Lindblad-Toh K."/>
        </authorList>
    </citation>
    <scope>NUCLEOTIDE SEQUENCE [LARGE SCALE GENOMIC DNA]</scope>
    <source>
        <strain evidence="15">Wild caught</strain>
    </source>
</reference>
<dbReference type="CDD" id="cd18728">
    <property type="entry name" value="PIN_N4BP1-like"/>
    <property type="match status" value="1"/>
</dbReference>
<dbReference type="Gene3D" id="3.40.50.11980">
    <property type="match status" value="1"/>
</dbReference>
<feature type="compositionally biased region" description="Polar residues" evidence="9">
    <location>
        <begin position="219"/>
        <end position="233"/>
    </location>
</feature>
<feature type="domain" description="N4BP1 C-terminal UBA" evidence="13">
    <location>
        <begin position="758"/>
        <end position="806"/>
    </location>
</feature>
<dbReference type="Pfam" id="PF23053">
    <property type="entry name" value="UBA_N4BP1"/>
    <property type="match status" value="1"/>
</dbReference>
<evidence type="ECO:0000256" key="9">
    <source>
        <dbReference type="SAM" id="MobiDB-lite"/>
    </source>
</evidence>
<dbReference type="GO" id="GO:0032435">
    <property type="term" value="P:negative regulation of proteasomal ubiquitin-dependent protein catabolic process"/>
    <property type="evidence" value="ECO:0007669"/>
    <property type="project" value="TreeGrafter"/>
</dbReference>
<feature type="region of interest" description="Disordered" evidence="9">
    <location>
        <begin position="312"/>
        <end position="363"/>
    </location>
</feature>
<dbReference type="eggNOG" id="KOG3777">
    <property type="taxonomic scope" value="Eukaryota"/>
</dbReference>
<dbReference type="Pfam" id="PF11977">
    <property type="entry name" value="RNase_Zc3h12a"/>
    <property type="match status" value="1"/>
</dbReference>
<evidence type="ECO:0000256" key="8">
    <source>
        <dbReference type="ARBA" id="ARBA00039336"/>
    </source>
</evidence>
<dbReference type="OMA" id="ICHKRRS"/>
<dbReference type="GO" id="GO:0005730">
    <property type="term" value="C:nucleolus"/>
    <property type="evidence" value="ECO:0007669"/>
    <property type="project" value="UniProtKB-SubCell"/>
</dbReference>
<sequence>QEYIKGLCEPELEEKEYYPKDMHCIFVGAQNLFLNGLIQHTCADVSVLELGVLGIKGGTEAVVMARSRIQQFLKLFQNNQSLPSTKESSVKKQFKTFVEAHADKFTMDLLLLPSSVKEELLSLTQDPSIIDLTESDGCDLVPSVAQNRNHISDLSCTEADLSLEESRNKAGTPVTELVKQIDTVFSNSSSQQSDAALERQSYKRRSSGSEDRLAKRQYSLENSQSVAPGSSENVPADSSTIETSSDSASKPIDSCLLDDNLALSSEKEYIILVNFFKTMGYSQETVESVINRMGQSEEPLVLLEEIEQESKKLQGGPKISVSQTTTNKPCKNNKGNGSKVDNKSKENKQKITSTQLPCDQSEDEMRGPVIALTPKQVKSVALPFPGHQNDLVVLDDIEMNGPKAPFCNVQVPAKEKVTLKDSDFVARGSAELPKHKPVRVESETLQQQSAQSSSHFNAAPSPRENPGSSKPGYSQYSDHQSDKKTLQLHQGVPQSSRLQMVRPSSQLYDPMVTGVQRFLNSLKVPYKLNLRNEPGRDDLNHIIIDGSNVAMTHGLHRFFSCRGIAIAVEYFWNCGHRNITVFVPQWRAKSDPAHKDLTEQQFLTELNELGVLSFTPSRTVCGTRIASHDDRFLLHLAEKTGGIIVTNDNFKEFTEESPAWMDIIKRRLLQYTFVGDIFMIPDDPLGRHGPRIEDFLRKGVSSHMFKHLNCALSILMQYSAENFIHTPLYSLDSKQDQNRPADPFPPNDRQLRSYAPPQRSASETEQVKQKLLGIFPEFQQRQKIEQILSAHPYMRDLNALSAMVLD</sequence>
<evidence type="ECO:0000259" key="10">
    <source>
        <dbReference type="Pfam" id="PF11977"/>
    </source>
</evidence>
<dbReference type="AlphaFoldDB" id="H3B500"/>
<feature type="compositionally biased region" description="Polar residues" evidence="9">
    <location>
        <begin position="320"/>
        <end position="336"/>
    </location>
</feature>
<feature type="compositionally biased region" description="Basic and acidic residues" evidence="9">
    <location>
        <begin position="196"/>
        <end position="214"/>
    </location>
</feature>
<dbReference type="EMBL" id="AFYH01092511">
    <property type="status" value="NOT_ANNOTATED_CDS"/>
    <property type="molecule type" value="Genomic_DNA"/>
</dbReference>
<feature type="region of interest" description="Disordered" evidence="9">
    <location>
        <begin position="734"/>
        <end position="764"/>
    </location>
</feature>
<feature type="compositionally biased region" description="Low complexity" evidence="9">
    <location>
        <begin position="236"/>
        <end position="249"/>
    </location>
</feature>
<dbReference type="GO" id="GO:0031397">
    <property type="term" value="P:negative regulation of protein ubiquitination"/>
    <property type="evidence" value="ECO:0007669"/>
    <property type="project" value="TreeGrafter"/>
</dbReference>
<dbReference type="InterPro" id="IPR021869">
    <property type="entry name" value="RNase_Zc3h12_NYN"/>
</dbReference>
<dbReference type="InterPro" id="IPR056630">
    <property type="entry name" value="KH_N4BP1_2nd"/>
</dbReference>
<feature type="domain" description="N4BP1 UBA-like" evidence="12">
    <location>
        <begin position="268"/>
        <end position="311"/>
    </location>
</feature>
<evidence type="ECO:0000256" key="1">
    <source>
        <dbReference type="ARBA" id="ARBA00004322"/>
    </source>
</evidence>
<dbReference type="FunFam" id="3.40.50.11980:FF:000001">
    <property type="entry name" value="ZC3H12A isoform 1"/>
    <property type="match status" value="1"/>
</dbReference>
<feature type="compositionally biased region" description="Basic and acidic residues" evidence="9">
    <location>
        <begin position="340"/>
        <end position="349"/>
    </location>
</feature>
<evidence type="ECO:0000256" key="3">
    <source>
        <dbReference type="ARBA" id="ARBA00022588"/>
    </source>
</evidence>
<dbReference type="Proteomes" id="UP000008672">
    <property type="component" value="Unassembled WGS sequence"/>
</dbReference>
<feature type="compositionally biased region" description="Basic and acidic residues" evidence="9">
    <location>
        <begin position="432"/>
        <end position="442"/>
    </location>
</feature>
<keyword evidence="4" id="KW-0391">Immunity</keyword>
<keyword evidence="3" id="KW-0399">Innate immunity</keyword>
<evidence type="ECO:0000313" key="15">
    <source>
        <dbReference type="Proteomes" id="UP000008672"/>
    </source>
</evidence>
<evidence type="ECO:0000256" key="5">
    <source>
        <dbReference type="ARBA" id="ARBA00022884"/>
    </source>
</evidence>
<comment type="subcellular location">
    <subcellularLocation>
        <location evidence="1">Nucleus</location>
        <location evidence="1">PML body</location>
    </subcellularLocation>
    <subcellularLocation>
        <location evidence="2">Nucleus</location>
        <location evidence="2">Nucleolus</location>
    </subcellularLocation>
</comment>
<evidence type="ECO:0000259" key="12">
    <source>
        <dbReference type="Pfam" id="PF23053"/>
    </source>
</evidence>
<dbReference type="PANTHER" id="PTHR12876">
    <property type="entry name" value="N4BP1-RELATED"/>
    <property type="match status" value="1"/>
</dbReference>
<dbReference type="GO" id="GO:0003723">
    <property type="term" value="F:RNA binding"/>
    <property type="evidence" value="ECO:0007669"/>
    <property type="project" value="UniProtKB-KW"/>
</dbReference>
<name>H3B500_LATCH</name>
<dbReference type="InterPro" id="IPR056631">
    <property type="entry name" value="UBA_N4BP1"/>
</dbReference>
<feature type="domain" description="RNase NYN" evidence="10">
    <location>
        <begin position="539"/>
        <end position="694"/>
    </location>
</feature>
<dbReference type="Pfam" id="PF23054">
    <property type="entry name" value="UBA_N4BP1_C"/>
    <property type="match status" value="1"/>
</dbReference>
<dbReference type="EMBL" id="AFYH01092509">
    <property type="status" value="NOT_ANNOTATED_CDS"/>
    <property type="molecule type" value="Genomic_DNA"/>
</dbReference>
<reference evidence="14" key="2">
    <citation type="submission" date="2025-08" db="UniProtKB">
        <authorList>
            <consortium name="Ensembl"/>
        </authorList>
    </citation>
    <scope>IDENTIFICATION</scope>
</reference>
<gene>
    <name evidence="14" type="primary">N4BP1</name>
</gene>
<dbReference type="GO" id="GO:0016605">
    <property type="term" value="C:PML body"/>
    <property type="evidence" value="ECO:0007669"/>
    <property type="project" value="UniProtKB-SubCell"/>
</dbReference>
<evidence type="ECO:0000256" key="7">
    <source>
        <dbReference type="ARBA" id="ARBA00038274"/>
    </source>
</evidence>
<dbReference type="GO" id="GO:0045087">
    <property type="term" value="P:innate immune response"/>
    <property type="evidence" value="ECO:0007669"/>
    <property type="project" value="UniProtKB-KW"/>
</dbReference>
<dbReference type="EMBL" id="AFYH01092510">
    <property type="status" value="NOT_ANNOTATED_CDS"/>
    <property type="molecule type" value="Genomic_DNA"/>
</dbReference>
<feature type="compositionally biased region" description="Polar residues" evidence="9">
    <location>
        <begin position="466"/>
        <end position="478"/>
    </location>
</feature>
<dbReference type="Bgee" id="ENSLACG00000014946">
    <property type="expression patterns" value="Expressed in chordate pharynx and 6 other cell types or tissues"/>
</dbReference>
<evidence type="ECO:0000313" key="14">
    <source>
        <dbReference type="Ensembl" id="ENSLACP00000016971.1"/>
    </source>
</evidence>
<evidence type="ECO:0000256" key="4">
    <source>
        <dbReference type="ARBA" id="ARBA00022859"/>
    </source>
</evidence>
<dbReference type="CDD" id="cd22476">
    <property type="entry name" value="KH-I_N4BP1"/>
    <property type="match status" value="1"/>
</dbReference>
<dbReference type="Pfam" id="PF23052">
    <property type="entry name" value="KH_N4BP1_2nd"/>
    <property type="match status" value="1"/>
</dbReference>
<feature type="region of interest" description="Disordered" evidence="9">
    <location>
        <begin position="189"/>
        <end position="252"/>
    </location>
</feature>
<dbReference type="FunCoup" id="H3B500">
    <property type="interactions" value="2707"/>
</dbReference>
<keyword evidence="5" id="KW-0694">RNA-binding</keyword>
<feature type="compositionally biased region" description="Polar residues" evidence="9">
    <location>
        <begin position="443"/>
        <end position="456"/>
    </location>
</feature>
<dbReference type="PANTHER" id="PTHR12876:SF26">
    <property type="entry name" value="NEDD4-BINDING PROTEIN 1"/>
    <property type="match status" value="1"/>
</dbReference>
<protein>
    <recommendedName>
        <fullName evidence="8">NEDD4-binding protein 1</fullName>
    </recommendedName>
</protein>
<dbReference type="InParanoid" id="H3B500"/>
<keyword evidence="15" id="KW-1185">Reference proteome</keyword>
<keyword evidence="6" id="KW-0539">Nucleus</keyword>
<evidence type="ECO:0000259" key="13">
    <source>
        <dbReference type="Pfam" id="PF23054"/>
    </source>
</evidence>
<evidence type="ECO:0000256" key="2">
    <source>
        <dbReference type="ARBA" id="ARBA00004604"/>
    </source>
</evidence>
<evidence type="ECO:0000259" key="11">
    <source>
        <dbReference type="Pfam" id="PF23052"/>
    </source>
</evidence>